<dbReference type="InterPro" id="IPR024706">
    <property type="entry name" value="Peroxiredoxin_AhpC-typ"/>
</dbReference>
<sequence>MPSGDFGVLCSKDLLGKYVAMLWYPADFSFVCPTEVTAFNDAYDKFQHYGCEVIAASCDSKYSHLAFTEKSCKEGGVGKLNFPLISDANRAIAQSFGILDPVSGFAKRALFIVSDKGMVRHAVISDSAIGRSVDEALRVVAACRYSDQHGEVCPANWHPGKKGIVTEPKAAKEFFKAEA</sequence>
<dbReference type="PANTHER" id="PTHR10681:SF128">
    <property type="entry name" value="THIOREDOXIN-DEPENDENT PEROXIDE REDUCTASE, MITOCHONDRIAL"/>
    <property type="match status" value="1"/>
</dbReference>
<dbReference type="InterPro" id="IPR000866">
    <property type="entry name" value="AhpC/TSA"/>
</dbReference>
<dbReference type="InterPro" id="IPR019479">
    <property type="entry name" value="Peroxiredoxin_C"/>
</dbReference>
<reference evidence="10" key="1">
    <citation type="submission" date="2021-02" db="EMBL/GenBank/DDBJ databases">
        <title>First Annotated Genome of the Yellow-green Alga Tribonema minus.</title>
        <authorList>
            <person name="Mahan K.M."/>
        </authorList>
    </citation>
    <scope>NUCLEOTIDE SEQUENCE</scope>
    <source>
        <strain evidence="10">UTEX B ZZ1240</strain>
    </source>
</reference>
<evidence type="ECO:0000259" key="9">
    <source>
        <dbReference type="PROSITE" id="PS51352"/>
    </source>
</evidence>
<evidence type="ECO:0000256" key="1">
    <source>
        <dbReference type="ARBA" id="ARBA00004496"/>
    </source>
</evidence>
<evidence type="ECO:0000256" key="7">
    <source>
        <dbReference type="PIRNR" id="PIRNR000239"/>
    </source>
</evidence>
<dbReference type="InterPro" id="IPR013766">
    <property type="entry name" value="Thioredoxin_domain"/>
</dbReference>
<keyword evidence="3" id="KW-0963">Cytoplasm</keyword>
<dbReference type="OrthoDB" id="185659at2759"/>
<accession>A0A835YSL3</accession>
<keyword evidence="5" id="KW-1015">Disulfide bond</keyword>
<dbReference type="SUPFAM" id="SSF52833">
    <property type="entry name" value="Thioredoxin-like"/>
    <property type="match status" value="1"/>
</dbReference>
<dbReference type="PIRSF" id="PIRSF000239">
    <property type="entry name" value="AHPC"/>
    <property type="match status" value="1"/>
</dbReference>
<evidence type="ECO:0000256" key="4">
    <source>
        <dbReference type="ARBA" id="ARBA00023002"/>
    </source>
</evidence>
<dbReference type="Pfam" id="PF00578">
    <property type="entry name" value="AhpC-TSA"/>
    <property type="match status" value="1"/>
</dbReference>
<evidence type="ECO:0000256" key="6">
    <source>
        <dbReference type="ARBA" id="ARBA00023284"/>
    </source>
</evidence>
<dbReference type="Pfam" id="PF10417">
    <property type="entry name" value="1-cysPrx_C"/>
    <property type="match status" value="1"/>
</dbReference>
<dbReference type="AlphaFoldDB" id="A0A835YSL3"/>
<keyword evidence="11" id="KW-1185">Reference proteome</keyword>
<dbReference type="FunFam" id="3.40.30.10:FF:000002">
    <property type="entry name" value="Alkyl hydroperoxide reductase C"/>
    <property type="match status" value="1"/>
</dbReference>
<dbReference type="PROSITE" id="PS51352">
    <property type="entry name" value="THIOREDOXIN_2"/>
    <property type="match status" value="1"/>
</dbReference>
<evidence type="ECO:0000256" key="8">
    <source>
        <dbReference type="PIRSR" id="PIRSR000239-1"/>
    </source>
</evidence>
<dbReference type="GO" id="GO:0042744">
    <property type="term" value="P:hydrogen peroxide catabolic process"/>
    <property type="evidence" value="ECO:0007669"/>
    <property type="project" value="TreeGrafter"/>
</dbReference>
<dbReference type="GO" id="GO:0045454">
    <property type="term" value="P:cell redox homeostasis"/>
    <property type="evidence" value="ECO:0007669"/>
    <property type="project" value="TreeGrafter"/>
</dbReference>
<keyword evidence="6 7" id="KW-0676">Redox-active center</keyword>
<keyword evidence="7" id="KW-0575">Peroxidase</keyword>
<dbReference type="Proteomes" id="UP000664859">
    <property type="component" value="Unassembled WGS sequence"/>
</dbReference>
<feature type="domain" description="Thioredoxin" evidence="9">
    <location>
        <begin position="1"/>
        <end position="145"/>
    </location>
</feature>
<protein>
    <submittedName>
        <fullName evidence="10">Natural killer cell enhancement factor</fullName>
    </submittedName>
</protein>
<dbReference type="GO" id="GO:0006979">
    <property type="term" value="P:response to oxidative stress"/>
    <property type="evidence" value="ECO:0007669"/>
    <property type="project" value="TreeGrafter"/>
</dbReference>
<evidence type="ECO:0000256" key="5">
    <source>
        <dbReference type="ARBA" id="ARBA00023157"/>
    </source>
</evidence>
<evidence type="ECO:0000313" key="11">
    <source>
        <dbReference type="Proteomes" id="UP000664859"/>
    </source>
</evidence>
<proteinExistence type="inferred from homology"/>
<evidence type="ECO:0000256" key="2">
    <source>
        <dbReference type="ARBA" id="ARBA00009796"/>
    </source>
</evidence>
<evidence type="ECO:0000313" key="10">
    <source>
        <dbReference type="EMBL" id="KAG5180675.1"/>
    </source>
</evidence>
<feature type="active site" description="Cysteine sulfenic acid (-SOH) intermediate; for peroxidase activity" evidence="8">
    <location>
        <position position="32"/>
    </location>
</feature>
<organism evidence="10 11">
    <name type="scientific">Tribonema minus</name>
    <dbReference type="NCBI Taxonomy" id="303371"/>
    <lineage>
        <taxon>Eukaryota</taxon>
        <taxon>Sar</taxon>
        <taxon>Stramenopiles</taxon>
        <taxon>Ochrophyta</taxon>
        <taxon>PX clade</taxon>
        <taxon>Xanthophyceae</taxon>
        <taxon>Tribonematales</taxon>
        <taxon>Tribonemataceae</taxon>
        <taxon>Tribonema</taxon>
    </lineage>
</organism>
<comment type="function">
    <text evidence="7">Thiol-specific peroxidase that catalyzes the reduction of hydrogen peroxide and organic hydroperoxides to water and alcohols, respectively.</text>
</comment>
<comment type="similarity">
    <text evidence="2">Belongs to the peroxiredoxin family. AhpC/Prx1 subfamily.</text>
</comment>
<comment type="caution">
    <text evidence="10">The sequence shown here is derived from an EMBL/GenBank/DDBJ whole genome shotgun (WGS) entry which is preliminary data.</text>
</comment>
<dbReference type="EMBL" id="JAFCMP010000368">
    <property type="protein sequence ID" value="KAG5180675.1"/>
    <property type="molecule type" value="Genomic_DNA"/>
</dbReference>
<keyword evidence="4 7" id="KW-0560">Oxidoreductase</keyword>
<name>A0A835YSL3_9STRA</name>
<dbReference type="PANTHER" id="PTHR10681">
    <property type="entry name" value="THIOREDOXIN PEROXIDASE"/>
    <property type="match status" value="1"/>
</dbReference>
<comment type="subcellular location">
    <subcellularLocation>
        <location evidence="1">Cytoplasm</location>
    </subcellularLocation>
</comment>
<gene>
    <name evidence="10" type="ORF">JKP88DRAFT_323375</name>
</gene>
<dbReference type="GO" id="GO:0008379">
    <property type="term" value="F:thioredoxin peroxidase activity"/>
    <property type="evidence" value="ECO:0007669"/>
    <property type="project" value="TreeGrafter"/>
</dbReference>
<dbReference type="GO" id="GO:0033554">
    <property type="term" value="P:cellular response to stress"/>
    <property type="evidence" value="ECO:0007669"/>
    <property type="project" value="TreeGrafter"/>
</dbReference>
<dbReference type="GO" id="GO:0005829">
    <property type="term" value="C:cytosol"/>
    <property type="evidence" value="ECO:0007669"/>
    <property type="project" value="TreeGrafter"/>
</dbReference>
<dbReference type="CDD" id="cd03015">
    <property type="entry name" value="PRX_Typ2cys"/>
    <property type="match status" value="1"/>
</dbReference>
<dbReference type="InterPro" id="IPR050217">
    <property type="entry name" value="Peroxiredoxin"/>
</dbReference>
<keyword evidence="7" id="KW-0049">Antioxidant</keyword>
<evidence type="ECO:0000256" key="3">
    <source>
        <dbReference type="ARBA" id="ARBA00022490"/>
    </source>
</evidence>
<dbReference type="Gene3D" id="3.40.30.10">
    <property type="entry name" value="Glutaredoxin"/>
    <property type="match status" value="1"/>
</dbReference>
<dbReference type="InterPro" id="IPR036249">
    <property type="entry name" value="Thioredoxin-like_sf"/>
</dbReference>